<proteinExistence type="predicted"/>
<dbReference type="Proteomes" id="UP001149860">
    <property type="component" value="Chromosome"/>
</dbReference>
<keyword evidence="2" id="KW-1185">Reference proteome</keyword>
<organism evidence="1 2">
    <name type="scientific">Lentilactobacillus terminaliae</name>
    <dbReference type="NCBI Taxonomy" id="3003483"/>
    <lineage>
        <taxon>Bacteria</taxon>
        <taxon>Bacillati</taxon>
        <taxon>Bacillota</taxon>
        <taxon>Bacilli</taxon>
        <taxon>Lactobacillales</taxon>
        <taxon>Lactobacillaceae</taxon>
        <taxon>Lentilactobacillus</taxon>
    </lineage>
</organism>
<evidence type="ECO:0000313" key="1">
    <source>
        <dbReference type="EMBL" id="XFD39080.1"/>
    </source>
</evidence>
<gene>
    <name evidence="1" type="ORF">O0236_006495</name>
</gene>
<accession>A0ACD5DDG5</accession>
<evidence type="ECO:0000313" key="2">
    <source>
        <dbReference type="Proteomes" id="UP001149860"/>
    </source>
</evidence>
<dbReference type="EMBL" id="CP168151">
    <property type="protein sequence ID" value="XFD39080.1"/>
    <property type="molecule type" value="Genomic_DNA"/>
</dbReference>
<protein>
    <submittedName>
        <fullName evidence="1">Uncharacterized protein</fullName>
    </submittedName>
</protein>
<reference evidence="1" key="1">
    <citation type="submission" date="2024-08" db="EMBL/GenBank/DDBJ databases">
        <title>Lentilactobacillus sp. nov., isolated from tree bark.</title>
        <authorList>
            <person name="Phuengjayaem S."/>
            <person name="Tanasupawat S."/>
        </authorList>
    </citation>
    <scope>NUCLEOTIDE SEQUENCE</scope>
    <source>
        <strain evidence="1">SPB1-3</strain>
    </source>
</reference>
<name>A0ACD5DDG5_9LACO</name>
<sequence>MNNKIINGLFIGLTSLGIGFAINQPRTYASSYRWIKTKQYNNIPFHAKTTNSAYMWNWNHTKRIHNLKNYPKTTWYLSQSVKMTKGRKSGIFYQVTSGNGRVSGYVWRGYLTSGINQTSPSSASTSTTDQNSLSNTQNNNYTKQILSHLTGLTVDPSLSKAADKIITGTNEGKDNDGTYYDAINYLSESEQSSLVAVNGGATATNKWDGKEPYDTFITRAFADAKFSPSNYVGWRVGVSAAKTDINYDGASHNKGEFIILLLPPVGSRLTDVQLANALPELYQLFPGTTKDPRLENMATTLANADDEEPDDSRATYDDATKFLTSNEKSSMKGLFGSISTNELNKVNSTKDYVELIKQSLLKNDPNFATKYQGYSIGIGLTKFGITYFGNNPGSYDIYLLPPTK</sequence>